<gene>
    <name evidence="1" type="ORF">CK820_G0026879</name>
</gene>
<reference evidence="1 2" key="1">
    <citation type="submission" date="2017-12" db="EMBL/GenBank/DDBJ databases">
        <title>High-resolution comparative analysis of great ape genomes.</title>
        <authorList>
            <person name="Pollen A."/>
            <person name="Hastie A."/>
            <person name="Hormozdiari F."/>
            <person name="Dougherty M."/>
            <person name="Liu R."/>
            <person name="Chaisson M."/>
            <person name="Hoppe E."/>
            <person name="Hill C."/>
            <person name="Pang A."/>
            <person name="Hillier L."/>
            <person name="Baker C."/>
            <person name="Armstrong J."/>
            <person name="Shendure J."/>
            <person name="Paten B."/>
            <person name="Wilson R."/>
            <person name="Chao H."/>
            <person name="Schneider V."/>
            <person name="Ventura M."/>
            <person name="Kronenberg Z."/>
            <person name="Murali S."/>
            <person name="Gordon D."/>
            <person name="Cantsilieris S."/>
            <person name="Munson K."/>
            <person name="Nelson B."/>
            <person name="Raja A."/>
            <person name="Underwood J."/>
            <person name="Diekhans M."/>
            <person name="Fiddes I."/>
            <person name="Haussler D."/>
            <person name="Eichler E."/>
        </authorList>
    </citation>
    <scope>NUCLEOTIDE SEQUENCE [LARGE SCALE GENOMIC DNA]</scope>
    <source>
        <strain evidence="1">Yerkes chimp pedigree #C0471</strain>
    </source>
</reference>
<protein>
    <submittedName>
        <fullName evidence="1">LMBR1L isoform 20</fullName>
    </submittedName>
</protein>
<dbReference type="Proteomes" id="UP000236370">
    <property type="component" value="Unassembled WGS sequence"/>
</dbReference>
<organism evidence="1 2">
    <name type="scientific">Pan troglodytes</name>
    <name type="common">Chimpanzee</name>
    <dbReference type="NCBI Taxonomy" id="9598"/>
    <lineage>
        <taxon>Eukaryota</taxon>
        <taxon>Metazoa</taxon>
        <taxon>Chordata</taxon>
        <taxon>Craniata</taxon>
        <taxon>Vertebrata</taxon>
        <taxon>Euteleostomi</taxon>
        <taxon>Mammalia</taxon>
        <taxon>Eutheria</taxon>
        <taxon>Euarchontoglires</taxon>
        <taxon>Primates</taxon>
        <taxon>Haplorrhini</taxon>
        <taxon>Catarrhini</taxon>
        <taxon>Hominidae</taxon>
        <taxon>Pan</taxon>
    </lineage>
</organism>
<evidence type="ECO:0000313" key="2">
    <source>
        <dbReference type="Proteomes" id="UP000236370"/>
    </source>
</evidence>
<accession>A0A2J8LQ25</accession>
<feature type="non-terminal residue" evidence="1">
    <location>
        <position position="1"/>
    </location>
</feature>
<dbReference type="EMBL" id="NBAG03000280">
    <property type="protein sequence ID" value="PNI49361.1"/>
    <property type="molecule type" value="Genomic_DNA"/>
</dbReference>
<name>A0A2J8LQ25_PANTR</name>
<dbReference type="AlphaFoldDB" id="A0A2J8LQ25"/>
<evidence type="ECO:0000313" key="1">
    <source>
        <dbReference type="EMBL" id="PNI49361.1"/>
    </source>
</evidence>
<proteinExistence type="predicted"/>
<comment type="caution">
    <text evidence="1">The sequence shown here is derived from an EMBL/GenBank/DDBJ whole genome shotgun (WGS) entry which is preliminary data.</text>
</comment>
<sequence>CHIFLTRFKKPAEFTTVSSYKMGITMSTYSIVWTKGDG</sequence>